<feature type="domain" description="SWIM-type" evidence="3">
    <location>
        <begin position="112"/>
        <end position="150"/>
    </location>
</feature>
<reference evidence="4" key="1">
    <citation type="submission" date="2024-06" db="EMBL/GenBank/DDBJ databases">
        <title>Genome Sequence of an extremely halophilic archaeon isolated from Permian era halite, Salado Formation, Carlsbad, New Mexico: Halobacterium sp. strain NMX12-1.</title>
        <authorList>
            <person name="Sotoa L."/>
            <person name="DasSarma P."/>
            <person name="Anton B.P."/>
            <person name="Vincze T."/>
            <person name="Verma I."/>
            <person name="Eralp B."/>
            <person name="Powers D.W."/>
            <person name="Dozier B.L."/>
            <person name="Roberts R.J."/>
            <person name="DasSarma S."/>
        </authorList>
    </citation>
    <scope>NUCLEOTIDE SEQUENCE</scope>
    <source>
        <strain evidence="4">NMX12-1</strain>
    </source>
</reference>
<dbReference type="KEGG" id="hanx:ABSL23_02370"/>
<feature type="compositionally biased region" description="Basic and acidic residues" evidence="2">
    <location>
        <begin position="186"/>
        <end position="197"/>
    </location>
</feature>
<evidence type="ECO:0000256" key="2">
    <source>
        <dbReference type="SAM" id="MobiDB-lite"/>
    </source>
</evidence>
<keyword evidence="1" id="KW-0479">Metal-binding</keyword>
<dbReference type="Pfam" id="PF04434">
    <property type="entry name" value="SWIM"/>
    <property type="match status" value="1"/>
</dbReference>
<dbReference type="InterPro" id="IPR007527">
    <property type="entry name" value="Znf_SWIM"/>
</dbReference>
<keyword evidence="1" id="KW-0863">Zinc-finger</keyword>
<dbReference type="GO" id="GO:0008270">
    <property type="term" value="F:zinc ion binding"/>
    <property type="evidence" value="ECO:0007669"/>
    <property type="project" value="UniProtKB-KW"/>
</dbReference>
<evidence type="ECO:0000259" key="3">
    <source>
        <dbReference type="PROSITE" id="PS50966"/>
    </source>
</evidence>
<evidence type="ECO:0000313" key="4">
    <source>
        <dbReference type="EMBL" id="XCF16874.1"/>
    </source>
</evidence>
<name>A0AAU8CFR2_9EURY</name>
<keyword evidence="1" id="KW-0862">Zinc</keyword>
<accession>A0AAU8CFR2</accession>
<organism evidence="4">
    <name type="scientific">Halobacterium sp. NMX12-1</name>
    <dbReference type="NCBI Taxonomy" id="3166650"/>
    <lineage>
        <taxon>Archaea</taxon>
        <taxon>Methanobacteriati</taxon>
        <taxon>Methanobacteriota</taxon>
        <taxon>Stenosarchaea group</taxon>
        <taxon>Halobacteria</taxon>
        <taxon>Halobacteriales</taxon>
        <taxon>Halobacteriaceae</taxon>
        <taxon>Halobacterium</taxon>
    </lineage>
</organism>
<feature type="region of interest" description="Disordered" evidence="2">
    <location>
        <begin position="156"/>
        <end position="197"/>
    </location>
</feature>
<dbReference type="RefSeq" id="WP_353634619.1">
    <property type="nucleotide sequence ID" value="NZ_CP159204.1"/>
</dbReference>
<sequence length="197" mass="21485">MTDLDPIEAALSDAQREAWRACRAPGDMPVIEFAEETGRVKGTVGNHLARAEDNLADAADEFAAAATPVEFETECERRSTSWARAAPMADATEIRKLNSYAWAVRLPDGQRHVTALLRREDWFAGWCDCKGFTYNGGPCAHLCTLRQAAFVHVESDDGDRVTIPEQPPKTPATDGGRVVEPAAGSDGREFGRPEGRL</sequence>
<evidence type="ECO:0000256" key="1">
    <source>
        <dbReference type="PROSITE-ProRule" id="PRU00325"/>
    </source>
</evidence>
<dbReference type="AlphaFoldDB" id="A0AAU8CFR2"/>
<proteinExistence type="predicted"/>
<protein>
    <submittedName>
        <fullName evidence="4">SWIM zinc finger family protein</fullName>
    </submittedName>
</protein>
<dbReference type="GeneID" id="91107957"/>
<gene>
    <name evidence="4" type="ORF">ABSL23_02370</name>
</gene>
<dbReference type="EMBL" id="CP159204">
    <property type="protein sequence ID" value="XCF16874.1"/>
    <property type="molecule type" value="Genomic_DNA"/>
</dbReference>
<dbReference type="PROSITE" id="PS50966">
    <property type="entry name" value="ZF_SWIM"/>
    <property type="match status" value="1"/>
</dbReference>